<evidence type="ECO:0000313" key="11">
    <source>
        <dbReference type="Proteomes" id="UP000323144"/>
    </source>
</evidence>
<keyword evidence="11" id="KW-1185">Reference proteome</keyword>
<feature type="domain" description="ABC3 transporter permease C-terminal" evidence="9">
    <location>
        <begin position="1152"/>
        <end position="1262"/>
    </location>
</feature>
<dbReference type="EMBL" id="CP043026">
    <property type="protein sequence ID" value="QEH62174.1"/>
    <property type="molecule type" value="Genomic_DNA"/>
</dbReference>
<feature type="transmembrane region" description="Helical" evidence="8">
    <location>
        <begin position="20"/>
        <end position="41"/>
    </location>
</feature>
<evidence type="ECO:0000256" key="8">
    <source>
        <dbReference type="SAM" id="Phobius"/>
    </source>
</evidence>
<keyword evidence="4 8" id="KW-1133">Transmembrane helix</keyword>
<dbReference type="AlphaFoldDB" id="A0A5B9Y502"/>
<dbReference type="InterPro" id="IPR050250">
    <property type="entry name" value="Macrolide_Exporter_MacB"/>
</dbReference>
<gene>
    <name evidence="10" type="ORF">SCHIN_v1c09810</name>
</gene>
<reference evidence="10 11" key="1">
    <citation type="submission" date="2019-08" db="EMBL/GenBank/DDBJ databases">
        <title>Complete genome sequence of Spiroplasma chinense CCH (DSM 19755).</title>
        <authorList>
            <person name="Shen H.-Y."/>
            <person name="Lin Y.-C."/>
            <person name="Chou L."/>
            <person name="Kuo C.-H."/>
        </authorList>
    </citation>
    <scope>NUCLEOTIDE SEQUENCE [LARGE SCALE GENOMIC DNA]</scope>
    <source>
        <strain evidence="10 11">CCH</strain>
    </source>
</reference>
<protein>
    <submittedName>
        <fullName evidence="10">ABC transporter permease</fullName>
    </submittedName>
</protein>
<keyword evidence="2" id="KW-1003">Cell membrane</keyword>
<dbReference type="RefSeq" id="WP_166508541.1">
    <property type="nucleotide sequence ID" value="NZ_CP043026.1"/>
</dbReference>
<keyword evidence="5 8" id="KW-0472">Membrane</keyword>
<evidence type="ECO:0000256" key="3">
    <source>
        <dbReference type="ARBA" id="ARBA00022692"/>
    </source>
</evidence>
<comment type="similarity">
    <text evidence="6">Belongs to the ABC-4 integral membrane protein family.</text>
</comment>
<evidence type="ECO:0000256" key="2">
    <source>
        <dbReference type="ARBA" id="ARBA00022475"/>
    </source>
</evidence>
<evidence type="ECO:0000256" key="5">
    <source>
        <dbReference type="ARBA" id="ARBA00023136"/>
    </source>
</evidence>
<feature type="transmembrane region" description="Helical" evidence="8">
    <location>
        <begin position="407"/>
        <end position="431"/>
    </location>
</feature>
<dbReference type="InterPro" id="IPR003838">
    <property type="entry name" value="ABC3_permease_C"/>
</dbReference>
<feature type="domain" description="ABC3 transporter permease C-terminal" evidence="9">
    <location>
        <begin position="414"/>
        <end position="529"/>
    </location>
</feature>
<feature type="transmembrane region" description="Helical" evidence="8">
    <location>
        <begin position="1195"/>
        <end position="1221"/>
    </location>
</feature>
<feature type="transmembrane region" description="Helical" evidence="8">
    <location>
        <begin position="506"/>
        <end position="527"/>
    </location>
</feature>
<keyword evidence="3 8" id="KW-0812">Transmembrane</keyword>
<dbReference type="PANTHER" id="PTHR30572:SF4">
    <property type="entry name" value="ABC TRANSPORTER PERMEASE YTRF"/>
    <property type="match status" value="1"/>
</dbReference>
<feature type="region of interest" description="Disordered" evidence="7">
    <location>
        <begin position="821"/>
        <end position="844"/>
    </location>
</feature>
<evidence type="ECO:0000256" key="1">
    <source>
        <dbReference type="ARBA" id="ARBA00004651"/>
    </source>
</evidence>
<evidence type="ECO:0000256" key="4">
    <source>
        <dbReference type="ARBA" id="ARBA00022989"/>
    </source>
</evidence>
<evidence type="ECO:0000256" key="6">
    <source>
        <dbReference type="ARBA" id="ARBA00038076"/>
    </source>
</evidence>
<evidence type="ECO:0000259" key="9">
    <source>
        <dbReference type="Pfam" id="PF02687"/>
    </source>
</evidence>
<dbReference type="Pfam" id="PF02687">
    <property type="entry name" value="FtsX"/>
    <property type="match status" value="2"/>
</dbReference>
<dbReference type="PANTHER" id="PTHR30572">
    <property type="entry name" value="MEMBRANE COMPONENT OF TRANSPORTER-RELATED"/>
    <property type="match status" value="1"/>
</dbReference>
<feature type="transmembrane region" description="Helical" evidence="8">
    <location>
        <begin position="596"/>
        <end position="614"/>
    </location>
</feature>
<feature type="transmembrane region" description="Helical" evidence="8">
    <location>
        <begin position="1233"/>
        <end position="1258"/>
    </location>
</feature>
<evidence type="ECO:0000256" key="7">
    <source>
        <dbReference type="SAM" id="MobiDB-lite"/>
    </source>
</evidence>
<dbReference type="Proteomes" id="UP000323144">
    <property type="component" value="Chromosome"/>
</dbReference>
<proteinExistence type="inferred from homology"/>
<evidence type="ECO:0000313" key="10">
    <source>
        <dbReference type="EMBL" id="QEH62174.1"/>
    </source>
</evidence>
<dbReference type="GO" id="GO:0005886">
    <property type="term" value="C:plasma membrane"/>
    <property type="evidence" value="ECO:0007669"/>
    <property type="project" value="UniProtKB-SubCell"/>
</dbReference>
<organism evidence="10 11">
    <name type="scientific">Spiroplasma chinense</name>
    <dbReference type="NCBI Taxonomy" id="216932"/>
    <lineage>
        <taxon>Bacteria</taxon>
        <taxon>Bacillati</taxon>
        <taxon>Mycoplasmatota</taxon>
        <taxon>Mollicutes</taxon>
        <taxon>Entomoplasmatales</taxon>
        <taxon>Spiroplasmataceae</taxon>
        <taxon>Spiroplasma</taxon>
    </lineage>
</organism>
<feature type="transmembrane region" description="Helical" evidence="8">
    <location>
        <begin position="554"/>
        <end position="576"/>
    </location>
</feature>
<comment type="subcellular location">
    <subcellularLocation>
        <location evidence="1">Cell membrane</location>
        <topology evidence="1">Multi-pass membrane protein</topology>
    </subcellularLocation>
</comment>
<dbReference type="GO" id="GO:0022857">
    <property type="term" value="F:transmembrane transporter activity"/>
    <property type="evidence" value="ECO:0007669"/>
    <property type="project" value="TreeGrafter"/>
</dbReference>
<name>A0A5B9Y502_9MOLU</name>
<feature type="transmembrane region" description="Helical" evidence="8">
    <location>
        <begin position="455"/>
        <end position="477"/>
    </location>
</feature>
<sequence>MTNIFKSYIKLFIKSWIETLGTVLFLAIFTMVIMGMLATPLQLTLKAASIEGKTNTWDRQMQFNSVVSEESIEKIWNEKDIEINYEGAENFVIETKGWLQEEAKQNIIASAQYQAELELNNSGTDQGEDIKEELIKSYELKTLSSILATSRRGGIDAHYSFPMEGDNKEVKYSDIFSQSLIEDFVKYNAGGSFVSYISNRLLEQVEQNEKDFRYNVFQRLVSRFQDVSNSTEVKVQIESLNAVQKSSNDANLNNLIVEKGQNKIDPYTINTTVYDAYVNDLFLKSRNLKIGNTLTIAVSGARIQFRIVGEAIKYSTLTPSNSGIFESNKNYAQIFVDSSFFNQQIFDINFKTDFKFDSNTYIIQDRMIKNSKYDMNDLFYNFFSRRTLPFKTMKHHEQIAQLENLRIMTWIFGVIGGILFVLGFFFVLFVIKKEIRDTRRQLGVFKSLGYTTRELTWVFAVKTMIVMTISIAIGYALSIPFQIKAATKTYANIVIFDYQSIYSNPIFLTLLIIGVPLLFSAISYMTIFRYMNESALDLLSKGPKQKTFKHLNKIIYVIFPPALIFAGINYALLSYFRKRNIAFTYRMQDAFVSHGKGKFFLIMGLIGLSSYLFTMQMRALPVINNMINGAFNYFSEDMNHYYHLQGTSNIAVWNKITLDERSYKKRIKWFDISEYGTVENFLQNSDDAKSFNKYLEINKLMTKLSETRDDLARRELITQENSTYASMVFNALALFTPFENIDDIPTNINDLNMTTLQQLLKIIEPDSENTMYAVKNDKTEEFNSIWLSDIAKYSCISSASSSFTNCSDPQEYQKYLLGQVNIDSSNPNDGNNNNEEEGETGGTSALNTGLATFLAEIVIKDFSTDQFITSNSALFDKNTDLLTYNVPAAEKNSSELDPESTYIISFDTTGKYGSPRNTYNFDGITNEQFDKLREELPGQEIPGLVSARVQRLLNLKIGDVIPLNVGVEGRMSIDLKVVGINKNDNMMENFYLDYNNLFDKFGDKEKLDPNENYFNAKYSTKPSIDGEFNINDLENLGKNFKNRLETSAVQTSNILGGTEAKEWLGPMLDVYWKEIVGSEQWENLGELLEAFLGDKKQQLENALKSVDKEFNYIMDGNVLGGNIVVLPIIKSAINSMMEEMSRTMLMYIAIDVMLLIILLVVIMNIIISDAISIITIMRSLGYTDKKINWMVIGRYVTGSLFAFITAYGLSMITWAVIRLIVWNKLKVLLVIPVLPWIPIVSFISIAAIMFIGWVSAIIQIKKRALTEY</sequence>
<accession>A0A5B9Y502</accession>
<feature type="transmembrane region" description="Helical" evidence="8">
    <location>
        <begin position="1112"/>
        <end position="1133"/>
    </location>
</feature>
<dbReference type="KEGG" id="schi:SCHIN_v1c09810"/>
<feature type="transmembrane region" description="Helical" evidence="8">
    <location>
        <begin position="1145"/>
        <end position="1174"/>
    </location>
</feature>